<keyword evidence="2" id="KW-1185">Reference proteome</keyword>
<name>A0A1A9UMC8_GLOAU</name>
<accession>A0A1A9UMC8</accession>
<reference evidence="1" key="1">
    <citation type="submission" date="2020-05" db="UniProtKB">
        <authorList>
            <consortium name="EnsemblMetazoa"/>
        </authorList>
    </citation>
    <scope>IDENTIFICATION</scope>
    <source>
        <strain evidence="1">TTRI</strain>
    </source>
</reference>
<evidence type="ECO:0000313" key="1">
    <source>
        <dbReference type="EnsemblMetazoa" id="GAUT009262-PA"/>
    </source>
</evidence>
<dbReference type="EnsemblMetazoa" id="GAUT009262-RA">
    <property type="protein sequence ID" value="GAUT009262-PA"/>
    <property type="gene ID" value="GAUT009262"/>
</dbReference>
<dbReference type="AlphaFoldDB" id="A0A1A9UMC8"/>
<protein>
    <submittedName>
        <fullName evidence="1">Uncharacterized protein</fullName>
    </submittedName>
</protein>
<evidence type="ECO:0000313" key="2">
    <source>
        <dbReference type="Proteomes" id="UP000078200"/>
    </source>
</evidence>
<organism evidence="1 2">
    <name type="scientific">Glossina austeni</name>
    <name type="common">Savannah tsetse fly</name>
    <dbReference type="NCBI Taxonomy" id="7395"/>
    <lineage>
        <taxon>Eukaryota</taxon>
        <taxon>Metazoa</taxon>
        <taxon>Ecdysozoa</taxon>
        <taxon>Arthropoda</taxon>
        <taxon>Hexapoda</taxon>
        <taxon>Insecta</taxon>
        <taxon>Pterygota</taxon>
        <taxon>Neoptera</taxon>
        <taxon>Endopterygota</taxon>
        <taxon>Diptera</taxon>
        <taxon>Brachycera</taxon>
        <taxon>Muscomorpha</taxon>
        <taxon>Hippoboscoidea</taxon>
        <taxon>Glossinidae</taxon>
        <taxon>Glossina</taxon>
    </lineage>
</organism>
<proteinExistence type="predicted"/>
<dbReference type="Proteomes" id="UP000078200">
    <property type="component" value="Unassembled WGS sequence"/>
</dbReference>
<sequence length="250" mass="28909">MFYVLRLISALKDITLKLLLTLDEHTDDFHADNKCNAIRKKYAIKATYCEHALYLLARRFMAAQASLPPFHKDDDCIILALRRFGKPAPNLVCSLTFAMCVPAKDFLISFIYAVHQPKKVEKDLCTDHGIAFPLFVRRLKTENKRISICYANMNTFNSDKEEISNVFADYFEISYSALFMLTEDSPYKIWSVNIFPPLILSKEKVYRALSTLKVHHVEAAPYTTSKRDANFRCILALNRERPELVGDKYY</sequence>
<dbReference type="VEuPathDB" id="VectorBase:GAUT009262"/>